<keyword evidence="5 12" id="KW-0457">Lysine biosynthesis</keyword>
<dbReference type="RefSeq" id="WP_126157132.1">
    <property type="nucleotide sequence ID" value="NZ_RQXW01000002.1"/>
</dbReference>
<dbReference type="Gene3D" id="2.40.37.10">
    <property type="entry name" value="Lyase, Ornithine Decarboxylase, Chain A, domain 1"/>
    <property type="match status" value="1"/>
</dbReference>
<sequence>MDNFQYLNGHLCAEEVLVSRIAEQYGTPTYIYSRDALERAYLDYAQALEGRDALVCYAVKANSNIGVLNVLARLGAGFDIVSLGELERVIKAGGDPSKVVFSGVAKREDEMRRALELGIHCFNIESEAELDRLNSVASALDKVAAISLRVNPDVDAGTHPYISTGLKDNKFGVAIDDAARIYAYAHSLSHLDVQGVDCHIGSQLTEIAPFLDALDRLLLLIDGLAEQGISIKHLDLGGGLGVCYTDEVPPTPQEYIAAVIDKLGDRPLKLIFEPGRSIAANAGIMITKVEFLKCTEHKNFAIIDAAMNDLIRPALYSAYMDIIPVDVRQEGEARRFDLVGPVCESGDFLGKDRALNIAPGDLLAVCSAGAYGFGMSSNYNTRNRAAEVMVDDNQIHLIRKRETIVDQLRGEAVLPG</sequence>
<dbReference type="SUPFAM" id="SSF51419">
    <property type="entry name" value="PLP-binding barrel"/>
    <property type="match status" value="1"/>
</dbReference>
<feature type="modified residue" description="N6-(pyridoxal phosphate)lysine" evidence="12 13">
    <location>
        <position position="60"/>
    </location>
</feature>
<feature type="domain" description="Orn/DAP/Arg decarboxylase 2 N-terminal" evidence="15">
    <location>
        <begin position="36"/>
        <end position="280"/>
    </location>
</feature>
<dbReference type="EC" id="4.1.1.20" evidence="10 12"/>
<evidence type="ECO:0000313" key="16">
    <source>
        <dbReference type="EMBL" id="RTE67164.1"/>
    </source>
</evidence>
<name>A0A430KV02_9GAMM</name>
<feature type="binding site" evidence="12">
    <location>
        <position position="276"/>
    </location>
    <ligand>
        <name>substrate</name>
    </ligand>
</feature>
<dbReference type="OrthoDB" id="9802241at2"/>
<feature type="binding site" evidence="12">
    <location>
        <position position="371"/>
    </location>
    <ligand>
        <name>pyridoxal 5'-phosphate</name>
        <dbReference type="ChEBI" id="CHEBI:597326"/>
    </ligand>
</feature>
<reference evidence="16 17" key="1">
    <citation type="submission" date="2018-11" db="EMBL/GenBank/DDBJ databases">
        <title>The draft genome sequence of Amphritea opalescens ANRC-JH13T.</title>
        <authorList>
            <person name="Fang Z."/>
            <person name="Zhang Y."/>
            <person name="Han X."/>
        </authorList>
    </citation>
    <scope>NUCLEOTIDE SEQUENCE [LARGE SCALE GENOMIC DNA]</scope>
    <source>
        <strain evidence="16 17">ANRC-JH13</strain>
    </source>
</reference>
<proteinExistence type="inferred from homology"/>
<dbReference type="PANTHER" id="PTHR43727">
    <property type="entry name" value="DIAMINOPIMELATE DECARBOXYLASE"/>
    <property type="match status" value="1"/>
</dbReference>
<dbReference type="CDD" id="cd06828">
    <property type="entry name" value="PLPDE_III_DapDC"/>
    <property type="match status" value="1"/>
</dbReference>
<feature type="binding site" evidence="12">
    <location>
        <position position="371"/>
    </location>
    <ligand>
        <name>substrate</name>
    </ligand>
</feature>
<evidence type="ECO:0000256" key="13">
    <source>
        <dbReference type="PIRSR" id="PIRSR600183-50"/>
    </source>
</evidence>
<dbReference type="FunFam" id="3.20.20.10:FF:000003">
    <property type="entry name" value="Diaminopimelate decarboxylase"/>
    <property type="match status" value="1"/>
</dbReference>
<dbReference type="InterPro" id="IPR002986">
    <property type="entry name" value="DAP_deCOOHase_LysA"/>
</dbReference>
<evidence type="ECO:0000256" key="4">
    <source>
        <dbReference type="ARBA" id="ARBA00022898"/>
    </source>
</evidence>
<dbReference type="GO" id="GO:0009089">
    <property type="term" value="P:lysine biosynthetic process via diaminopimelate"/>
    <property type="evidence" value="ECO:0007669"/>
    <property type="project" value="UniProtKB-UniRule"/>
</dbReference>
<dbReference type="PRINTS" id="PR01179">
    <property type="entry name" value="ODADCRBXLASE"/>
</dbReference>
<feature type="binding site" evidence="12">
    <location>
        <begin position="273"/>
        <end position="276"/>
    </location>
    <ligand>
        <name>pyridoxal 5'-phosphate</name>
        <dbReference type="ChEBI" id="CHEBI:597326"/>
    </ligand>
</feature>
<evidence type="ECO:0000256" key="6">
    <source>
        <dbReference type="ARBA" id="ARBA00023239"/>
    </source>
</evidence>
<evidence type="ECO:0000256" key="5">
    <source>
        <dbReference type="ARBA" id="ARBA00023154"/>
    </source>
</evidence>
<dbReference type="Gene3D" id="3.20.20.10">
    <property type="entry name" value="Alanine racemase"/>
    <property type="match status" value="1"/>
</dbReference>
<dbReference type="FunFam" id="2.40.37.10:FF:000003">
    <property type="entry name" value="Diaminopimelate decarboxylase"/>
    <property type="match status" value="1"/>
</dbReference>
<gene>
    <name evidence="12 16" type="primary">lysA</name>
    <name evidence="16" type="ORF">EH243_02880</name>
</gene>
<keyword evidence="4 12" id="KW-0663">Pyridoxal phosphate</keyword>
<evidence type="ECO:0000256" key="12">
    <source>
        <dbReference type="HAMAP-Rule" id="MF_02120"/>
    </source>
</evidence>
<evidence type="ECO:0000256" key="2">
    <source>
        <dbReference type="ARBA" id="ARBA00022605"/>
    </source>
</evidence>
<organism evidence="16 17">
    <name type="scientific">Amphritea opalescens</name>
    <dbReference type="NCBI Taxonomy" id="2490544"/>
    <lineage>
        <taxon>Bacteria</taxon>
        <taxon>Pseudomonadati</taxon>
        <taxon>Pseudomonadota</taxon>
        <taxon>Gammaproteobacteria</taxon>
        <taxon>Oceanospirillales</taxon>
        <taxon>Oceanospirillaceae</taxon>
        <taxon>Amphritea</taxon>
    </lineage>
</organism>
<feature type="binding site" evidence="12">
    <location>
        <position position="344"/>
    </location>
    <ligand>
        <name>substrate</name>
    </ligand>
</feature>
<dbReference type="InterPro" id="IPR029066">
    <property type="entry name" value="PLP-binding_barrel"/>
</dbReference>
<keyword evidence="3 12" id="KW-0210">Decarboxylase</keyword>
<dbReference type="InterPro" id="IPR000183">
    <property type="entry name" value="Orn/DAP/Arg_de-COase"/>
</dbReference>
<dbReference type="AlphaFoldDB" id="A0A430KV02"/>
<accession>A0A430KV02</accession>
<dbReference type="GO" id="GO:0030170">
    <property type="term" value="F:pyridoxal phosphate binding"/>
    <property type="evidence" value="ECO:0007669"/>
    <property type="project" value="UniProtKB-UniRule"/>
</dbReference>
<dbReference type="HAMAP" id="MF_02120">
    <property type="entry name" value="LysA"/>
    <property type="match status" value="1"/>
</dbReference>
<feature type="binding site" evidence="12">
    <location>
        <position position="239"/>
    </location>
    <ligand>
        <name>pyridoxal 5'-phosphate</name>
        <dbReference type="ChEBI" id="CHEBI:597326"/>
    </ligand>
</feature>
<comment type="pathway">
    <text evidence="8 12 14">Amino-acid biosynthesis; L-lysine biosynthesis via DAP pathway; L-lysine from DL-2,6-diaminopimelate: step 1/1.</text>
</comment>
<protein>
    <recommendedName>
        <fullName evidence="11 12">Diaminopimelate decarboxylase</fullName>
        <shortName evidence="12">DAP decarboxylase</shortName>
        <shortName evidence="12">DAPDC</shortName>
        <ecNumber evidence="10 12">4.1.1.20</ecNumber>
    </recommendedName>
</protein>
<dbReference type="InterPro" id="IPR009006">
    <property type="entry name" value="Ala_racemase/Decarboxylase_C"/>
</dbReference>
<dbReference type="Pfam" id="PF02784">
    <property type="entry name" value="Orn_Arg_deC_N"/>
    <property type="match status" value="1"/>
</dbReference>
<dbReference type="PROSITE" id="PS00878">
    <property type="entry name" value="ODR_DC_2_1"/>
    <property type="match status" value="1"/>
</dbReference>
<comment type="cofactor">
    <cofactor evidence="1 12 13 14">
        <name>pyridoxal 5'-phosphate</name>
        <dbReference type="ChEBI" id="CHEBI:597326"/>
    </cofactor>
</comment>
<comment type="function">
    <text evidence="12">Specifically catalyzes the decarboxylation of meso-diaminopimelate (meso-DAP) to L-lysine.</text>
</comment>
<feature type="active site" description="Proton donor" evidence="13">
    <location>
        <position position="343"/>
    </location>
</feature>
<evidence type="ECO:0000313" key="17">
    <source>
        <dbReference type="Proteomes" id="UP000283087"/>
    </source>
</evidence>
<dbReference type="EMBL" id="RQXW01000002">
    <property type="protein sequence ID" value="RTE67164.1"/>
    <property type="molecule type" value="Genomic_DNA"/>
</dbReference>
<dbReference type="PROSITE" id="PS00879">
    <property type="entry name" value="ODR_DC_2_2"/>
    <property type="match status" value="1"/>
</dbReference>
<dbReference type="InterPro" id="IPR022644">
    <property type="entry name" value="De-COase2_N"/>
</dbReference>
<evidence type="ECO:0000256" key="3">
    <source>
        <dbReference type="ARBA" id="ARBA00022793"/>
    </source>
</evidence>
<keyword evidence="17" id="KW-1185">Reference proteome</keyword>
<evidence type="ECO:0000256" key="8">
    <source>
        <dbReference type="ARBA" id="ARBA00060643"/>
    </source>
</evidence>
<feature type="binding site" evidence="12">
    <location>
        <position position="312"/>
    </location>
    <ligand>
        <name>substrate</name>
    </ligand>
</feature>
<evidence type="ECO:0000256" key="1">
    <source>
        <dbReference type="ARBA" id="ARBA00001933"/>
    </source>
</evidence>
<evidence type="ECO:0000256" key="11">
    <source>
        <dbReference type="ARBA" id="ARBA00074972"/>
    </source>
</evidence>
<dbReference type="SUPFAM" id="SSF50621">
    <property type="entry name" value="Alanine racemase C-terminal domain-like"/>
    <property type="match status" value="1"/>
</dbReference>
<evidence type="ECO:0000256" key="10">
    <source>
        <dbReference type="ARBA" id="ARBA00066427"/>
    </source>
</evidence>
<evidence type="ECO:0000256" key="7">
    <source>
        <dbReference type="ARBA" id="ARBA00050464"/>
    </source>
</evidence>
<evidence type="ECO:0000256" key="14">
    <source>
        <dbReference type="RuleBase" id="RU003738"/>
    </source>
</evidence>
<keyword evidence="6 12" id="KW-0456">Lyase</keyword>
<dbReference type="InterPro" id="IPR022657">
    <property type="entry name" value="De-COase2_CS"/>
</dbReference>
<dbReference type="InterPro" id="IPR022653">
    <property type="entry name" value="De-COase2_pyr-phos_BS"/>
</dbReference>
<comment type="subunit">
    <text evidence="12">Homodimer.</text>
</comment>
<dbReference type="Proteomes" id="UP000283087">
    <property type="component" value="Unassembled WGS sequence"/>
</dbReference>
<feature type="binding site" evidence="12">
    <location>
        <position position="316"/>
    </location>
    <ligand>
        <name>substrate</name>
    </ligand>
</feature>
<dbReference type="PANTHER" id="PTHR43727:SF2">
    <property type="entry name" value="GROUP IV DECARBOXYLASE"/>
    <property type="match status" value="1"/>
</dbReference>
<comment type="catalytic activity">
    <reaction evidence="7 12 14">
        <text>meso-2,6-diaminopimelate + H(+) = L-lysine + CO2</text>
        <dbReference type="Rhea" id="RHEA:15101"/>
        <dbReference type="ChEBI" id="CHEBI:15378"/>
        <dbReference type="ChEBI" id="CHEBI:16526"/>
        <dbReference type="ChEBI" id="CHEBI:32551"/>
        <dbReference type="ChEBI" id="CHEBI:57791"/>
        <dbReference type="EC" id="4.1.1.20"/>
    </reaction>
</comment>
<evidence type="ECO:0000259" key="15">
    <source>
        <dbReference type="Pfam" id="PF02784"/>
    </source>
</evidence>
<dbReference type="NCBIfam" id="TIGR01048">
    <property type="entry name" value="lysA"/>
    <property type="match status" value="1"/>
</dbReference>
<keyword evidence="2 12" id="KW-0028">Amino-acid biosynthesis</keyword>
<dbReference type="GO" id="GO:0008836">
    <property type="term" value="F:diaminopimelate decarboxylase activity"/>
    <property type="evidence" value="ECO:0007669"/>
    <property type="project" value="UniProtKB-UniRule"/>
</dbReference>
<dbReference type="UniPathway" id="UPA00034">
    <property type="reaction ID" value="UER00027"/>
</dbReference>
<comment type="caution">
    <text evidence="16">The sequence shown here is derived from an EMBL/GenBank/DDBJ whole genome shotgun (WGS) entry which is preliminary data.</text>
</comment>
<dbReference type="PRINTS" id="PR01181">
    <property type="entry name" value="DAPDCRBXLASE"/>
</dbReference>
<evidence type="ECO:0000256" key="9">
    <source>
        <dbReference type="ARBA" id="ARBA00060983"/>
    </source>
</evidence>
<comment type="similarity">
    <text evidence="9 12">Belongs to the Orn/Lys/Arg decarboxylase class-II family. LysA subfamily.</text>
</comment>